<evidence type="ECO:0000313" key="2">
    <source>
        <dbReference type="Proteomes" id="UP000827296"/>
    </source>
</evidence>
<organism evidence="1 2">
    <name type="scientific">Enterococcus phage SSsP-1</name>
    <dbReference type="NCBI Taxonomy" id="2859527"/>
    <lineage>
        <taxon>Viruses</taxon>
        <taxon>Duplodnaviria</taxon>
        <taxon>Heunggongvirae</taxon>
        <taxon>Uroviricota</taxon>
        <taxon>Caudoviricetes</taxon>
        <taxon>Saphexavirus</taxon>
        <taxon>Saphexavirus SSsP1</taxon>
    </lineage>
</organism>
<keyword evidence="2" id="KW-1185">Reference proteome</keyword>
<evidence type="ECO:0000313" key="1">
    <source>
        <dbReference type="EMBL" id="QYI86622.1"/>
    </source>
</evidence>
<proteinExistence type="predicted"/>
<reference evidence="1 2" key="1">
    <citation type="journal article" date="2022" name="Viruses">
        <title>Two Novel Lytic Bacteriophages Infecting Enterococcus spp. Are Promising Candidates for Targeted Antibacterial Therapy.</title>
        <authorList>
            <person name="Tkachev P.V."/>
            <person name="Pchelin I.M."/>
            <person name="Azarov D.V."/>
            <person name="Gorshkov A.N."/>
            <person name="Shamova O.V."/>
            <person name="Dmitriev A.V."/>
            <person name="Goncharov A.E."/>
        </authorList>
    </citation>
    <scope>NUCLEOTIDE SEQUENCE [LARGE SCALE GENOMIC DNA]</scope>
</reference>
<accession>A0AAE8BF36</accession>
<name>A0AAE8BF36_9CAUD</name>
<dbReference type="EMBL" id="MZ333457">
    <property type="protein sequence ID" value="QYI86622.1"/>
    <property type="molecule type" value="Genomic_DNA"/>
</dbReference>
<dbReference type="Proteomes" id="UP000827296">
    <property type="component" value="Segment"/>
</dbReference>
<sequence>MLVFTDKNKLRKRIKELEESLGESEYNEGLLRKQVKRLESELTSMDYRHEADEERWAEQLESYEKSLIRRDLTITELKAELNMAGSLYESADERCTKANKSLGEAGTKILELESINSHLKEELHGAMMELNGRKPSKSPYPTVVINVDAGEVAAKALANSLKQANEAFEKRYKKKYEYTKVGTSKYYKCSTLDELLKELDSTYLIKEADLSSLREGYESLEEIFNVEGKAYTTLSFFSIEYNSRIQIIAGIIKEDI</sequence>
<protein>
    <submittedName>
        <fullName evidence="1">Uncharacterized protein</fullName>
    </submittedName>
</protein>